<dbReference type="AlphaFoldDB" id="Q5YST1"/>
<name>Q5YST1_NOCFA</name>
<keyword evidence="2" id="KW-1185">Reference proteome</keyword>
<dbReference type="Proteomes" id="UP000006820">
    <property type="component" value="Chromosome"/>
</dbReference>
<sequence>MMRESARVEFFGPDGLHFIVNGAGASRKLFLSSDIKGIYDAPVQTRRKSSAFQKGSTYLGKSYKERRITFGVDIKGDTPEEWQQLQDDWNSIWDYEPDPWDPDSTLTKMSITTPISGTRSLWLAKDDTVEFESKHDPHITRSSRVSMAVVADQPFFFEDKWENSPYDYFETGSAGTSEGFVTISNPCDQPMWLQWVVTRGKWTLPDFSWRGKKHHRVPGGEWANRKITLPELTALEGGARITLYRDKLQVRDFAGTNLAGRMNGISFEHVVPPKTPETNLPVKVENAPVGGGRVEVYCQRRWGHAWESR</sequence>
<dbReference type="STRING" id="247156.NFA_39120"/>
<dbReference type="HOGENOM" id="CLU_078781_0_0_11"/>
<gene>
    <name evidence="1" type="ordered locus">NFA_39120</name>
</gene>
<dbReference type="KEGG" id="nfa:NFA_39120"/>
<evidence type="ECO:0000313" key="1">
    <source>
        <dbReference type="EMBL" id="BAD58760.1"/>
    </source>
</evidence>
<dbReference type="eggNOG" id="ENOG5030XXE">
    <property type="taxonomic scope" value="Bacteria"/>
</dbReference>
<protein>
    <submittedName>
        <fullName evidence="1">Putative phage tail</fullName>
    </submittedName>
</protein>
<reference evidence="1 2" key="1">
    <citation type="journal article" date="2004" name="Proc. Natl. Acad. Sci. U.S.A.">
        <title>The complete genomic sequence of Nocardia farcinica IFM 10152.</title>
        <authorList>
            <person name="Ishikawa J."/>
            <person name="Yamashita A."/>
            <person name="Mikami Y."/>
            <person name="Hoshino Y."/>
            <person name="Kurita H."/>
            <person name="Hotta K."/>
            <person name="Shiba T."/>
            <person name="Hattori M."/>
        </authorList>
    </citation>
    <scope>NUCLEOTIDE SEQUENCE [LARGE SCALE GENOMIC DNA]</scope>
    <source>
        <strain evidence="1 2">IFM 10152</strain>
    </source>
</reference>
<dbReference type="EMBL" id="AP006618">
    <property type="protein sequence ID" value="BAD58760.1"/>
    <property type="molecule type" value="Genomic_DNA"/>
</dbReference>
<proteinExistence type="predicted"/>
<organism evidence="1 2">
    <name type="scientific">Nocardia farcinica (strain IFM 10152)</name>
    <dbReference type="NCBI Taxonomy" id="247156"/>
    <lineage>
        <taxon>Bacteria</taxon>
        <taxon>Bacillati</taxon>
        <taxon>Actinomycetota</taxon>
        <taxon>Actinomycetes</taxon>
        <taxon>Mycobacteriales</taxon>
        <taxon>Nocardiaceae</taxon>
        <taxon>Nocardia</taxon>
    </lineage>
</organism>
<accession>Q5YST1</accession>
<evidence type="ECO:0000313" key="2">
    <source>
        <dbReference type="Proteomes" id="UP000006820"/>
    </source>
</evidence>